<dbReference type="PROSITE" id="PS50199">
    <property type="entry name" value="ZF_RANBP2_2"/>
    <property type="match status" value="1"/>
</dbReference>
<evidence type="ECO:0000313" key="9">
    <source>
        <dbReference type="Proteomes" id="UP001630127"/>
    </source>
</evidence>
<reference evidence="8 9" key="1">
    <citation type="submission" date="2024-11" db="EMBL/GenBank/DDBJ databases">
        <title>A near-complete genome assembly of Cinchona calisaya.</title>
        <authorList>
            <person name="Lian D.C."/>
            <person name="Zhao X.W."/>
            <person name="Wei L."/>
        </authorList>
    </citation>
    <scope>NUCLEOTIDE SEQUENCE [LARGE SCALE GENOMIC DNA]</scope>
    <source>
        <tissue evidence="8">Nenye</tissue>
    </source>
</reference>
<evidence type="ECO:0000259" key="7">
    <source>
        <dbReference type="PROSITE" id="PS51397"/>
    </source>
</evidence>
<sequence length="367" mass="40144">MGLVGNGHQREHASSTLLGVVWVIEALVCGPQNLLGLNIGGGQHVKLRLRSHYSDEEFLPFHEVLDTMLHELCHNVHGPHNASFYKLWDELRKECEDLIRKGISGSGKGFDLPGRRLGGFKPQPPLSFFRQSVLAAAETRLHLGSLMPSGPKRLGGDSSMMSALTPIQAAAMAAERRLRDNIWCGSESYDASESGGEENNNQNALNTANSSKNSKDFDSFHTQTSNVISRKRRHGSNDTASSLSHNGHPDSNFVDLTTDADLESSRVDLSSGAAASKFFGGSDRPNDMENSTMWECGNCTLLNPQLAPVCELCSSKKTKAVDGKQKFWSCKFCTLDNVVEMERCEACGEWRYSHGPPVATSVPYRGT</sequence>
<dbReference type="PANTHER" id="PTHR46622">
    <property type="entry name" value="DNA-DEPENDENT METALLOPROTEASE WSS1"/>
    <property type="match status" value="1"/>
</dbReference>
<dbReference type="GO" id="GO:0008270">
    <property type="term" value="F:zinc ion binding"/>
    <property type="evidence" value="ECO:0007669"/>
    <property type="project" value="UniProtKB-KW"/>
</dbReference>
<evidence type="ECO:0000256" key="2">
    <source>
        <dbReference type="ARBA" id="ARBA00022771"/>
    </source>
</evidence>
<feature type="domain" description="RanBP2-type" evidence="6">
    <location>
        <begin position="324"/>
        <end position="353"/>
    </location>
</feature>
<proteinExistence type="predicted"/>
<dbReference type="SUPFAM" id="SSF90209">
    <property type="entry name" value="Ran binding protein zinc finger-like"/>
    <property type="match status" value="2"/>
</dbReference>
<dbReference type="Gene3D" id="2.30.30.380">
    <property type="entry name" value="Zn-finger domain of Sec23/24"/>
    <property type="match status" value="1"/>
</dbReference>
<evidence type="ECO:0000256" key="5">
    <source>
        <dbReference type="SAM" id="MobiDB-lite"/>
    </source>
</evidence>
<keyword evidence="2 4" id="KW-0863">Zinc-finger</keyword>
<dbReference type="InterPro" id="IPR001876">
    <property type="entry name" value="Znf_RanBP2"/>
</dbReference>
<dbReference type="InterPro" id="IPR036443">
    <property type="entry name" value="Znf_RanBP2_sf"/>
</dbReference>
<gene>
    <name evidence="8" type="ORF">ACH5RR_038056</name>
</gene>
<accession>A0ABD2Y810</accession>
<feature type="domain" description="WLM" evidence="7">
    <location>
        <begin position="1"/>
        <end position="179"/>
    </location>
</feature>
<dbReference type="PANTHER" id="PTHR46622:SF3">
    <property type="entry name" value="ZINC ION BINDING PROTEIN"/>
    <property type="match status" value="1"/>
</dbReference>
<dbReference type="PROSITE" id="PS01358">
    <property type="entry name" value="ZF_RANBP2_1"/>
    <property type="match status" value="2"/>
</dbReference>
<keyword evidence="3" id="KW-0862">Zinc</keyword>
<feature type="compositionally biased region" description="Low complexity" evidence="5">
    <location>
        <begin position="192"/>
        <end position="209"/>
    </location>
</feature>
<dbReference type="AlphaFoldDB" id="A0ABD2Y810"/>
<dbReference type="EMBL" id="JBJUIK010000015">
    <property type="protein sequence ID" value="KAL3503607.1"/>
    <property type="molecule type" value="Genomic_DNA"/>
</dbReference>
<evidence type="ECO:0000313" key="8">
    <source>
        <dbReference type="EMBL" id="KAL3503607.1"/>
    </source>
</evidence>
<keyword evidence="1" id="KW-0479">Metal-binding</keyword>
<dbReference type="SMART" id="SM00547">
    <property type="entry name" value="ZnF_RBZ"/>
    <property type="match status" value="2"/>
</dbReference>
<name>A0ABD2Y810_9GENT</name>
<dbReference type="InterPro" id="IPR013536">
    <property type="entry name" value="WLM_dom"/>
</dbReference>
<dbReference type="InterPro" id="IPR053000">
    <property type="entry name" value="WSS1-like_metalloprotease"/>
</dbReference>
<dbReference type="PROSITE" id="PS51397">
    <property type="entry name" value="WLM"/>
    <property type="match status" value="1"/>
</dbReference>
<protein>
    <recommendedName>
        <fullName evidence="10">Zinc ion binding protein</fullName>
    </recommendedName>
</protein>
<evidence type="ECO:0000256" key="4">
    <source>
        <dbReference type="PROSITE-ProRule" id="PRU00322"/>
    </source>
</evidence>
<dbReference type="Pfam" id="PF08325">
    <property type="entry name" value="WLM"/>
    <property type="match status" value="1"/>
</dbReference>
<evidence type="ECO:0000259" key="6">
    <source>
        <dbReference type="PROSITE" id="PS50199"/>
    </source>
</evidence>
<evidence type="ECO:0000256" key="3">
    <source>
        <dbReference type="ARBA" id="ARBA00022833"/>
    </source>
</evidence>
<comment type="caution">
    <text evidence="8">The sequence shown here is derived from an EMBL/GenBank/DDBJ whole genome shotgun (WGS) entry which is preliminary data.</text>
</comment>
<feature type="region of interest" description="Disordered" evidence="5">
    <location>
        <begin position="188"/>
        <end position="254"/>
    </location>
</feature>
<dbReference type="Proteomes" id="UP001630127">
    <property type="component" value="Unassembled WGS sequence"/>
</dbReference>
<evidence type="ECO:0000256" key="1">
    <source>
        <dbReference type="ARBA" id="ARBA00022723"/>
    </source>
</evidence>
<keyword evidence="9" id="KW-1185">Reference proteome</keyword>
<organism evidence="8 9">
    <name type="scientific">Cinchona calisaya</name>
    <dbReference type="NCBI Taxonomy" id="153742"/>
    <lineage>
        <taxon>Eukaryota</taxon>
        <taxon>Viridiplantae</taxon>
        <taxon>Streptophyta</taxon>
        <taxon>Embryophyta</taxon>
        <taxon>Tracheophyta</taxon>
        <taxon>Spermatophyta</taxon>
        <taxon>Magnoliopsida</taxon>
        <taxon>eudicotyledons</taxon>
        <taxon>Gunneridae</taxon>
        <taxon>Pentapetalae</taxon>
        <taxon>asterids</taxon>
        <taxon>lamiids</taxon>
        <taxon>Gentianales</taxon>
        <taxon>Rubiaceae</taxon>
        <taxon>Cinchonoideae</taxon>
        <taxon>Cinchoneae</taxon>
        <taxon>Cinchona</taxon>
    </lineage>
</organism>
<evidence type="ECO:0008006" key="10">
    <source>
        <dbReference type="Google" id="ProtNLM"/>
    </source>
</evidence>